<reference evidence="2" key="1">
    <citation type="submission" date="2023-07" db="EMBL/GenBank/DDBJ databases">
        <title>Sequencing the genomes of 1000 actinobacteria strains.</title>
        <authorList>
            <person name="Klenk H.-P."/>
        </authorList>
    </citation>
    <scope>NUCLEOTIDE SEQUENCE</scope>
    <source>
        <strain evidence="2">DSM 44707</strain>
    </source>
</reference>
<proteinExistence type="predicted"/>
<evidence type="ECO:0000256" key="1">
    <source>
        <dbReference type="SAM" id="MobiDB-lite"/>
    </source>
</evidence>
<evidence type="ECO:0000313" key="3">
    <source>
        <dbReference type="Proteomes" id="UP001183643"/>
    </source>
</evidence>
<dbReference type="AlphaFoldDB" id="A0AAE3YJ82"/>
<feature type="region of interest" description="Disordered" evidence="1">
    <location>
        <begin position="1"/>
        <end position="21"/>
    </location>
</feature>
<organism evidence="2 3">
    <name type="scientific">Catenuloplanes atrovinosus</name>
    <dbReference type="NCBI Taxonomy" id="137266"/>
    <lineage>
        <taxon>Bacteria</taxon>
        <taxon>Bacillati</taxon>
        <taxon>Actinomycetota</taxon>
        <taxon>Actinomycetes</taxon>
        <taxon>Micromonosporales</taxon>
        <taxon>Micromonosporaceae</taxon>
        <taxon>Catenuloplanes</taxon>
    </lineage>
</organism>
<accession>A0AAE3YJ82</accession>
<comment type="caution">
    <text evidence="2">The sequence shown here is derived from an EMBL/GenBank/DDBJ whole genome shotgun (WGS) entry which is preliminary data.</text>
</comment>
<dbReference type="RefSeq" id="WP_310365065.1">
    <property type="nucleotide sequence ID" value="NZ_JAVDYB010000001.1"/>
</dbReference>
<dbReference type="EMBL" id="JAVDYB010000001">
    <property type="protein sequence ID" value="MDR7274853.1"/>
    <property type="molecule type" value="Genomic_DNA"/>
</dbReference>
<name>A0AAE3YJ82_9ACTN</name>
<gene>
    <name evidence="2" type="ORF">J2S41_001631</name>
</gene>
<dbReference type="Proteomes" id="UP001183643">
    <property type="component" value="Unassembled WGS sequence"/>
</dbReference>
<protein>
    <submittedName>
        <fullName evidence="2">Uncharacterized protein</fullName>
    </submittedName>
</protein>
<sequence length="172" mass="17601">MSDDVVPPGQAGHPALADPEMRALIDRPGPDALARVAVLAAELVARNTGAGDEPLVAEALAALRQGLADGTPPRPGLPAELEALAAASQARLAEVPGPVEIGPEPSPAERLLARANAARAVAGALDPDPARAAWNVCWRAGQAVGRSFGDQLRLAVLDRCRDRAVRAARDGG</sequence>
<evidence type="ECO:0000313" key="2">
    <source>
        <dbReference type="EMBL" id="MDR7274853.1"/>
    </source>
</evidence>
<keyword evidence="3" id="KW-1185">Reference proteome</keyword>